<evidence type="ECO:0000313" key="2">
    <source>
        <dbReference type="Proteomes" id="UP001218218"/>
    </source>
</evidence>
<dbReference type="EMBL" id="JARIHO010000004">
    <property type="protein sequence ID" value="KAJ7362246.1"/>
    <property type="molecule type" value="Genomic_DNA"/>
</dbReference>
<proteinExistence type="predicted"/>
<dbReference type="InterPro" id="IPR032675">
    <property type="entry name" value="LRR_dom_sf"/>
</dbReference>
<protein>
    <submittedName>
        <fullName evidence="1">Uncharacterized protein</fullName>
    </submittedName>
</protein>
<organism evidence="1 2">
    <name type="scientific">Mycena albidolilacea</name>
    <dbReference type="NCBI Taxonomy" id="1033008"/>
    <lineage>
        <taxon>Eukaryota</taxon>
        <taxon>Fungi</taxon>
        <taxon>Dikarya</taxon>
        <taxon>Basidiomycota</taxon>
        <taxon>Agaricomycotina</taxon>
        <taxon>Agaricomycetes</taxon>
        <taxon>Agaricomycetidae</taxon>
        <taxon>Agaricales</taxon>
        <taxon>Marasmiineae</taxon>
        <taxon>Mycenaceae</taxon>
        <taxon>Mycena</taxon>
    </lineage>
</organism>
<dbReference type="SUPFAM" id="SSF52047">
    <property type="entry name" value="RNI-like"/>
    <property type="match status" value="1"/>
</dbReference>
<keyword evidence="2" id="KW-1185">Reference proteome</keyword>
<reference evidence="1" key="1">
    <citation type="submission" date="2023-03" db="EMBL/GenBank/DDBJ databases">
        <title>Massive genome expansion in bonnet fungi (Mycena s.s.) driven by repeated elements and novel gene families across ecological guilds.</title>
        <authorList>
            <consortium name="Lawrence Berkeley National Laboratory"/>
            <person name="Harder C.B."/>
            <person name="Miyauchi S."/>
            <person name="Viragh M."/>
            <person name="Kuo A."/>
            <person name="Thoen E."/>
            <person name="Andreopoulos B."/>
            <person name="Lu D."/>
            <person name="Skrede I."/>
            <person name="Drula E."/>
            <person name="Henrissat B."/>
            <person name="Morin E."/>
            <person name="Kohler A."/>
            <person name="Barry K."/>
            <person name="LaButti K."/>
            <person name="Morin E."/>
            <person name="Salamov A."/>
            <person name="Lipzen A."/>
            <person name="Mereny Z."/>
            <person name="Hegedus B."/>
            <person name="Baldrian P."/>
            <person name="Stursova M."/>
            <person name="Weitz H."/>
            <person name="Taylor A."/>
            <person name="Grigoriev I.V."/>
            <person name="Nagy L.G."/>
            <person name="Martin F."/>
            <person name="Kauserud H."/>
        </authorList>
    </citation>
    <scope>NUCLEOTIDE SEQUENCE</scope>
    <source>
        <strain evidence="1">CBHHK002</strain>
    </source>
</reference>
<sequence length="452" mass="50423">MCRGSLDRSAILWSRWSITNITGPQAQHTKATTRGKWRRKWRKMQGVRGHPKSSRPWTRCKRQTTTSSRLPTLFKKTRNLRSLDYHNCPGLGLARESVELLATCEGLQTFSVDTTIREMAWIGSHAYEDPESWDGIEPFLSTLGPAITSLDLQHVSQTTFRLLASHADVLATYTNLKHLNMNITEGVWDWNGAGSPQRGATGDYVFPSLRLPALQRFELVVGDLTVSSPRAGPLDLVNCSLLTELSLDVRQGTYCAMLTVRLFEALSPADFAALRHLEIKDANGRANSQRLTWDAEEFPPYSRGTRFFSGLVQQFLCALPGLVSLWVDEQALLPAKGDGVGLDRVYTFCGVAELFNDDSATADFGTEAKAVWRESLKVILGQVESLRVGFGVMNAAEVGLILGYCDPAKLRQFGFTWAWKEYGRDEPISPELLAHLARFPHLTDVHILFPPP</sequence>
<evidence type="ECO:0000313" key="1">
    <source>
        <dbReference type="EMBL" id="KAJ7362246.1"/>
    </source>
</evidence>
<comment type="caution">
    <text evidence="1">The sequence shown here is derived from an EMBL/GenBank/DDBJ whole genome shotgun (WGS) entry which is preliminary data.</text>
</comment>
<accession>A0AAD7F079</accession>
<dbReference type="Gene3D" id="3.80.10.10">
    <property type="entry name" value="Ribonuclease Inhibitor"/>
    <property type="match status" value="1"/>
</dbReference>
<gene>
    <name evidence="1" type="ORF">DFH08DRAFT_840533</name>
</gene>
<dbReference type="AlphaFoldDB" id="A0AAD7F079"/>
<name>A0AAD7F079_9AGAR</name>
<dbReference type="Proteomes" id="UP001218218">
    <property type="component" value="Unassembled WGS sequence"/>
</dbReference>